<proteinExistence type="inferred from homology"/>
<dbReference type="Pfam" id="PF21102">
    <property type="entry name" value="DprA_N"/>
    <property type="match status" value="1"/>
</dbReference>
<evidence type="ECO:0000313" key="5">
    <source>
        <dbReference type="Proteomes" id="UP000028926"/>
    </source>
</evidence>
<dbReference type="InterPro" id="IPR041614">
    <property type="entry name" value="DprA_WH"/>
</dbReference>
<keyword evidence="5" id="KW-1185">Reference proteome</keyword>
<dbReference type="EMBL" id="CP008941">
    <property type="protein sequence ID" value="AIK96119.1"/>
    <property type="molecule type" value="Genomic_DNA"/>
</dbReference>
<dbReference type="Gene3D" id="3.40.50.450">
    <property type="match status" value="1"/>
</dbReference>
<feature type="domain" description="DprA winged helix" evidence="3">
    <location>
        <begin position="311"/>
        <end position="360"/>
    </location>
</feature>
<dbReference type="KEGG" id="paca:ID47_04225"/>
<dbReference type="Gene3D" id="1.10.10.10">
    <property type="entry name" value="Winged helix-like DNA-binding domain superfamily/Winged helix DNA-binding domain"/>
    <property type="match status" value="1"/>
</dbReference>
<dbReference type="SUPFAM" id="SSF102405">
    <property type="entry name" value="MCP/YpsA-like"/>
    <property type="match status" value="1"/>
</dbReference>
<name>A0A077AVP8_9PROT</name>
<dbReference type="eggNOG" id="COG0758">
    <property type="taxonomic scope" value="Bacteria"/>
</dbReference>
<evidence type="ECO:0000313" key="4">
    <source>
        <dbReference type="EMBL" id="AIK96119.1"/>
    </source>
</evidence>
<dbReference type="InterPro" id="IPR036388">
    <property type="entry name" value="WH-like_DNA-bd_sf"/>
</dbReference>
<dbReference type="AlphaFoldDB" id="A0A077AVP8"/>
<dbReference type="PANTHER" id="PTHR43022:SF1">
    <property type="entry name" value="PROTEIN SMF"/>
    <property type="match status" value="1"/>
</dbReference>
<accession>A0A077AVP8</accession>
<comment type="similarity">
    <text evidence="1">Belongs to the DprA/Smf family.</text>
</comment>
<dbReference type="InterPro" id="IPR003488">
    <property type="entry name" value="DprA"/>
</dbReference>
<dbReference type="GO" id="GO:0009294">
    <property type="term" value="P:DNA-mediated transformation"/>
    <property type="evidence" value="ECO:0007669"/>
    <property type="project" value="InterPro"/>
</dbReference>
<feature type="domain" description="Smf/DprA SLOG" evidence="2">
    <location>
        <begin position="77"/>
        <end position="283"/>
    </location>
</feature>
<dbReference type="NCBIfam" id="TIGR00732">
    <property type="entry name" value="dprA"/>
    <property type="match status" value="1"/>
</dbReference>
<dbReference type="PANTHER" id="PTHR43022">
    <property type="entry name" value="PROTEIN SMF"/>
    <property type="match status" value="1"/>
</dbReference>
<dbReference type="HOGENOM" id="CLU_029601_1_1_5"/>
<dbReference type="Proteomes" id="UP000028926">
    <property type="component" value="Chromosome"/>
</dbReference>
<dbReference type="InterPro" id="IPR057666">
    <property type="entry name" value="DrpA_SLOG"/>
</dbReference>
<evidence type="ECO:0000259" key="3">
    <source>
        <dbReference type="Pfam" id="PF17782"/>
    </source>
</evidence>
<gene>
    <name evidence="4" type="ORF">ID47_04225</name>
</gene>
<dbReference type="STRING" id="91604.ID47_04225"/>
<dbReference type="Pfam" id="PF17782">
    <property type="entry name" value="WHD_DprA"/>
    <property type="match status" value="1"/>
</dbReference>
<reference evidence="4 5" key="1">
    <citation type="submission" date="2014-07" db="EMBL/GenBank/DDBJ databases">
        <title>Comparative genomic insights into amoeba endosymbionts belonging to the families of Holosporaceae and Candidatus Midichloriaceae within Rickettsiales.</title>
        <authorList>
            <person name="Wang Z."/>
            <person name="Wu M."/>
        </authorList>
    </citation>
    <scope>NUCLEOTIDE SEQUENCE [LARGE SCALE GENOMIC DNA]</scope>
    <source>
        <strain evidence="4">PRA3</strain>
    </source>
</reference>
<evidence type="ECO:0000256" key="1">
    <source>
        <dbReference type="ARBA" id="ARBA00006525"/>
    </source>
</evidence>
<sequence length="370" mass="40714">MKSASFPTMTEKQLISWLKLAHCKNVGPVTFWQAIERFGNCDEALAWLENNGRTEVIPTDKQVYHLVNECHKKNVTLVTGEDPRYPRRLKELRDAPAVLFVKGQVDILQSDMVGMVGARNCSFMAKKHAQILAESLGKVGLTVVSGLARGIDRSAHLGSLESGTIAVVAGGVDIIYPPEHEELYHDIQRNGCIISEMLIGMKPSSNHFPRRNRIISGLSDGVVVVEAAMKSGSLITTKYALEQSREVFAVPGSPQDPRCHGSNHLLKQGAHLVQTVEDIIRVLKPEFDLNTLAEPEAEPYIASNRDFAIPATLKEEILLGLNYTPVEISFIAEDFRLSTQEVMAIVLELELEGLIVRQANGTVSISNLVA</sequence>
<protein>
    <submittedName>
        <fullName evidence="4">Uncharacterized protein</fullName>
    </submittedName>
</protein>
<dbReference type="Pfam" id="PF02481">
    <property type="entry name" value="DNA_processg_A"/>
    <property type="match status" value="1"/>
</dbReference>
<organism evidence="4 5">
    <name type="scientific">Candidatus Odyssella acanthamoebae</name>
    <dbReference type="NCBI Taxonomy" id="91604"/>
    <lineage>
        <taxon>Bacteria</taxon>
        <taxon>Pseudomonadati</taxon>
        <taxon>Pseudomonadota</taxon>
        <taxon>Alphaproteobacteria</taxon>
        <taxon>Holosporales</taxon>
        <taxon>Candidatus Paracaedibacteraceae</taxon>
        <taxon>Candidatus Odyssella</taxon>
    </lineage>
</organism>
<evidence type="ECO:0000259" key="2">
    <source>
        <dbReference type="Pfam" id="PF02481"/>
    </source>
</evidence>